<feature type="region of interest" description="Disordered" evidence="1">
    <location>
        <begin position="1"/>
        <end position="32"/>
    </location>
</feature>
<evidence type="ECO:0000313" key="3">
    <source>
        <dbReference type="EMBL" id="TDC88121.1"/>
    </source>
</evidence>
<gene>
    <name evidence="3" type="ORF">E1292_46040</name>
</gene>
<proteinExistence type="predicted"/>
<accession>A0A4R4U9S0</accession>
<reference evidence="3 4" key="1">
    <citation type="submission" date="2019-03" db="EMBL/GenBank/DDBJ databases">
        <title>Draft genome sequences of novel Actinobacteria.</title>
        <authorList>
            <person name="Sahin N."/>
            <person name="Ay H."/>
            <person name="Saygin H."/>
        </authorList>
    </citation>
    <scope>NUCLEOTIDE SEQUENCE [LARGE SCALE GENOMIC DNA]</scope>
    <source>
        <strain evidence="3 4">KC310</strain>
    </source>
</reference>
<organism evidence="3 4">
    <name type="scientific">Nonomuraea deserti</name>
    <dbReference type="NCBI Taxonomy" id="1848322"/>
    <lineage>
        <taxon>Bacteria</taxon>
        <taxon>Bacillati</taxon>
        <taxon>Actinomycetota</taxon>
        <taxon>Actinomycetes</taxon>
        <taxon>Streptosporangiales</taxon>
        <taxon>Streptosporangiaceae</taxon>
        <taxon>Nonomuraea</taxon>
    </lineage>
</organism>
<dbReference type="EMBL" id="SMKO01000256">
    <property type="protein sequence ID" value="TDC88121.1"/>
    <property type="molecule type" value="Genomic_DNA"/>
</dbReference>
<evidence type="ECO:0000256" key="1">
    <source>
        <dbReference type="SAM" id="MobiDB-lite"/>
    </source>
</evidence>
<name>A0A4R4U9S0_9ACTN</name>
<keyword evidence="2" id="KW-0812">Transmembrane</keyword>
<feature type="transmembrane region" description="Helical" evidence="2">
    <location>
        <begin position="98"/>
        <end position="124"/>
    </location>
</feature>
<keyword evidence="4" id="KW-1185">Reference proteome</keyword>
<protein>
    <submittedName>
        <fullName evidence="3">Uncharacterized protein</fullName>
    </submittedName>
</protein>
<evidence type="ECO:0000256" key="2">
    <source>
        <dbReference type="SAM" id="Phobius"/>
    </source>
</evidence>
<evidence type="ECO:0000313" key="4">
    <source>
        <dbReference type="Proteomes" id="UP000295258"/>
    </source>
</evidence>
<feature type="transmembrane region" description="Helical" evidence="2">
    <location>
        <begin position="130"/>
        <end position="153"/>
    </location>
</feature>
<comment type="caution">
    <text evidence="3">The sequence shown here is derived from an EMBL/GenBank/DDBJ whole genome shotgun (WGS) entry which is preliminary data.</text>
</comment>
<dbReference type="Proteomes" id="UP000295258">
    <property type="component" value="Unassembled WGS sequence"/>
</dbReference>
<keyword evidence="2" id="KW-1133">Transmembrane helix</keyword>
<dbReference type="AlphaFoldDB" id="A0A4R4U9S0"/>
<sequence>MIDRSDWLADNATEISEDPVEPSQFDVQPIDHEPGGGSGGFCGGASFSSCPKPPLNNDRNFFEDLWDDTVEGTGRSIDVAGDVGAWLWKYRGPILSGVGAISGIICLFPGPHSLACGIAGAAFALSSVDGFIGCMFGGTVDACFMLAVSVVFFGSGKVLSQLGSNLFSLARTFPWGTRWLPRAGGLMTRVAEGSLGLADLTLNLGMAAIEADTIKSWDSSNRNRVQFPQMCAGKTC</sequence>
<keyword evidence="2" id="KW-0472">Membrane</keyword>